<dbReference type="KEGG" id="bmic:BMR1_03g04023"/>
<comment type="similarity">
    <text evidence="1">Belongs to the IF-3 family.</text>
</comment>
<accession>A0A1R4ACK8</accession>
<dbReference type="EMBL" id="LN871598">
    <property type="protein sequence ID" value="SJK86634.1"/>
    <property type="molecule type" value="Genomic_DNA"/>
</dbReference>
<dbReference type="GO" id="GO:0032790">
    <property type="term" value="P:ribosome disassembly"/>
    <property type="evidence" value="ECO:0007669"/>
    <property type="project" value="TreeGrafter"/>
</dbReference>
<proteinExistence type="inferred from homology"/>
<dbReference type="InterPro" id="IPR001288">
    <property type="entry name" value="Translation_initiation_fac_3"/>
</dbReference>
<reference evidence="5 6" key="3">
    <citation type="journal article" date="2016" name="Sci. Rep.">
        <title>Genome-wide diversity and gene expression profiling of Babesia microti isolates identify polymorphic genes that mediate host-pathogen interactions.</title>
        <authorList>
            <person name="Silva J.C."/>
            <person name="Cornillot E."/>
            <person name="McCracken C."/>
            <person name="Usmani-Brown S."/>
            <person name="Dwivedi A."/>
            <person name="Ifeonu O.O."/>
            <person name="Crabtree J."/>
            <person name="Gotia H.T."/>
            <person name="Virji A.Z."/>
            <person name="Reynes C."/>
            <person name="Colinge J."/>
            <person name="Kumar V."/>
            <person name="Lawres L."/>
            <person name="Pazzi J.E."/>
            <person name="Pablo J.V."/>
            <person name="Hung C."/>
            <person name="Brancato J."/>
            <person name="Kumari P."/>
            <person name="Orvis J."/>
            <person name="Tretina K."/>
            <person name="Chibucos M."/>
            <person name="Ott S."/>
            <person name="Sadzewicz L."/>
            <person name="Sengamalay N."/>
            <person name="Shetty A.C."/>
            <person name="Su Q."/>
            <person name="Tallon L."/>
            <person name="Fraser C.M."/>
            <person name="Frutos R."/>
            <person name="Molina D.M."/>
            <person name="Krause P.J."/>
            <person name="Ben Mamoun C."/>
        </authorList>
    </citation>
    <scope>NUCLEOTIDE SEQUENCE [LARGE SCALE GENOMIC DNA]</scope>
    <source>
        <strain evidence="5 6">RI</strain>
    </source>
</reference>
<organism evidence="5 6">
    <name type="scientific">Babesia microti (strain RI)</name>
    <dbReference type="NCBI Taxonomy" id="1133968"/>
    <lineage>
        <taxon>Eukaryota</taxon>
        <taxon>Sar</taxon>
        <taxon>Alveolata</taxon>
        <taxon>Apicomplexa</taxon>
        <taxon>Aconoidasida</taxon>
        <taxon>Piroplasmida</taxon>
        <taxon>Babesiidae</taxon>
        <taxon>Babesia</taxon>
    </lineage>
</organism>
<dbReference type="GeneID" id="24425454"/>
<dbReference type="Pfam" id="PF05198">
    <property type="entry name" value="IF3_N"/>
    <property type="match status" value="1"/>
</dbReference>
<evidence type="ECO:0000313" key="5">
    <source>
        <dbReference type="EMBL" id="SJK86634.1"/>
    </source>
</evidence>
<keyword evidence="6" id="KW-1185">Reference proteome</keyword>
<dbReference type="SUPFAM" id="SSF54364">
    <property type="entry name" value="Translation initiation factor IF3, N-terminal domain"/>
    <property type="match status" value="1"/>
</dbReference>
<dbReference type="GO" id="GO:0043022">
    <property type="term" value="F:ribosome binding"/>
    <property type="evidence" value="ECO:0007669"/>
    <property type="project" value="TreeGrafter"/>
</dbReference>
<dbReference type="Gene3D" id="3.10.20.80">
    <property type="entry name" value="Translation initiation factor 3 (IF-3), N-terminal domain"/>
    <property type="match status" value="1"/>
</dbReference>
<dbReference type="InterPro" id="IPR036787">
    <property type="entry name" value="T_IF-3_N_sf"/>
</dbReference>
<dbReference type="Proteomes" id="UP000002899">
    <property type="component" value="Chromosome III"/>
</dbReference>
<reference evidence="5 6" key="2">
    <citation type="journal article" date="2013" name="PLoS ONE">
        <title>Whole genome mapping and re-organization of the nuclear and mitochondrial genomes of Babesia microti isolates.</title>
        <authorList>
            <person name="Cornillot E."/>
            <person name="Dassouli A."/>
            <person name="Garg A."/>
            <person name="Pachikara N."/>
            <person name="Randazzo S."/>
            <person name="Depoix D."/>
            <person name="Carcy B."/>
            <person name="Delbecq S."/>
            <person name="Frutos R."/>
            <person name="Silva J.C."/>
            <person name="Sutton R."/>
            <person name="Krause P.J."/>
            <person name="Mamoun C.B."/>
        </authorList>
    </citation>
    <scope>NUCLEOTIDE SEQUENCE [LARGE SCALE GENOMIC DNA]</scope>
    <source>
        <strain evidence="5 6">RI</strain>
    </source>
</reference>
<evidence type="ECO:0000256" key="2">
    <source>
        <dbReference type="ARBA" id="ARBA00022540"/>
    </source>
</evidence>
<dbReference type="RefSeq" id="XP_012649418.2">
    <property type="nucleotide sequence ID" value="XM_012793964.2"/>
</dbReference>
<evidence type="ECO:0000259" key="4">
    <source>
        <dbReference type="Pfam" id="PF05198"/>
    </source>
</evidence>
<keyword evidence="3" id="KW-0648">Protein biosynthesis</keyword>
<dbReference type="AlphaFoldDB" id="A0A1R4ACK8"/>
<dbReference type="VEuPathDB" id="PiroplasmaDB:BMR1_03g04023"/>
<evidence type="ECO:0000256" key="1">
    <source>
        <dbReference type="ARBA" id="ARBA00005439"/>
    </source>
</evidence>
<protein>
    <recommendedName>
        <fullName evidence="4">Translation initiation factor 3 N-terminal domain-containing protein</fullName>
    </recommendedName>
</protein>
<evidence type="ECO:0000313" key="6">
    <source>
        <dbReference type="Proteomes" id="UP000002899"/>
    </source>
</evidence>
<dbReference type="InterPro" id="IPR036788">
    <property type="entry name" value="T_IF-3_C_sf"/>
</dbReference>
<dbReference type="InterPro" id="IPR019814">
    <property type="entry name" value="Translation_initiation_fac_3_N"/>
</dbReference>
<evidence type="ECO:0000256" key="3">
    <source>
        <dbReference type="ARBA" id="ARBA00022917"/>
    </source>
</evidence>
<keyword evidence="2" id="KW-0396">Initiation factor</keyword>
<dbReference type="SUPFAM" id="SSF55200">
    <property type="entry name" value="Translation initiation factor IF3, C-terminal domain"/>
    <property type="match status" value="1"/>
</dbReference>
<dbReference type="OrthoDB" id="21573at2759"/>
<dbReference type="Gene3D" id="3.30.110.10">
    <property type="entry name" value="Translation initiation factor 3 (IF-3), C-terminal domain"/>
    <property type="match status" value="1"/>
</dbReference>
<dbReference type="PANTHER" id="PTHR10938">
    <property type="entry name" value="TRANSLATION INITIATION FACTOR IF-3"/>
    <property type="match status" value="1"/>
</dbReference>
<dbReference type="PANTHER" id="PTHR10938:SF0">
    <property type="entry name" value="TRANSLATION INITIATION FACTOR IF-3, MITOCHONDRIAL"/>
    <property type="match status" value="1"/>
</dbReference>
<dbReference type="GO" id="GO:0003743">
    <property type="term" value="F:translation initiation factor activity"/>
    <property type="evidence" value="ECO:0007669"/>
    <property type="project" value="UniProtKB-KW"/>
</dbReference>
<sequence>MFLTQALLKISLKLPQHLNKLIVNDSIPFDTVRVLKDRKFLGDFTLNEAIDRAKSHNQSLILFKPKANPPICVIDTLETFSSVYTRDKGDNENALDFMFDPCLKLKQVHISNMCSDTDFERKINQARNFLINGYRVEIALVTKGGPSSIKKTTKVETRDLYPTKIHTDSERNIVKNAGKLAGAAKDKSMNLAYSTENPLVLRLDKIYSLLHNAGKPFTVKSKLASSVANQRLIVVKFFPIAKSNGAKDFNDDCK</sequence>
<reference evidence="5 6" key="1">
    <citation type="journal article" date="2012" name="Nucleic Acids Res.">
        <title>Sequencing of the smallest Apicomplexan genome from the human pathogen Babesia microti.</title>
        <authorList>
            <person name="Cornillot E."/>
            <person name="Hadj-Kaddour K."/>
            <person name="Dassouli A."/>
            <person name="Noel B."/>
            <person name="Ranwez V."/>
            <person name="Vacherie B."/>
            <person name="Augagneur Y."/>
            <person name="Bres V."/>
            <person name="Duclos A."/>
            <person name="Randazzo S."/>
            <person name="Carcy B."/>
            <person name="Debierre-Grockiego F."/>
            <person name="Delbecq S."/>
            <person name="Moubri-Menage K."/>
            <person name="Shams-Eldin H."/>
            <person name="Usmani-Brown S."/>
            <person name="Bringaud F."/>
            <person name="Wincker P."/>
            <person name="Vivares C.P."/>
            <person name="Schwarz R.T."/>
            <person name="Schetters T.P."/>
            <person name="Krause P.J."/>
            <person name="Gorenflot A."/>
            <person name="Berry V."/>
            <person name="Barbe V."/>
            <person name="Ben Mamoun C."/>
        </authorList>
    </citation>
    <scope>NUCLEOTIDE SEQUENCE [LARGE SCALE GENOMIC DNA]</scope>
    <source>
        <strain evidence="5 6">RI</strain>
    </source>
</reference>
<gene>
    <name evidence="5" type="ORF">BMR1_03g04023</name>
</gene>
<feature type="domain" description="Translation initiation factor 3 N-terminal" evidence="4">
    <location>
        <begin position="23"/>
        <end position="74"/>
    </location>
</feature>
<name>A0A1R4ACK8_BABMR</name>